<name>A0A8T0J7H9_CERPU</name>
<keyword evidence="3" id="KW-1185">Reference proteome</keyword>
<evidence type="ECO:0000313" key="3">
    <source>
        <dbReference type="Proteomes" id="UP000822688"/>
    </source>
</evidence>
<dbReference type="EMBL" id="CM026421">
    <property type="protein sequence ID" value="KAG0590929.1"/>
    <property type="molecule type" value="Genomic_DNA"/>
</dbReference>
<protein>
    <submittedName>
        <fullName evidence="2">Uncharacterized protein</fullName>
    </submittedName>
</protein>
<feature type="compositionally biased region" description="Polar residues" evidence="1">
    <location>
        <begin position="14"/>
        <end position="29"/>
    </location>
</feature>
<gene>
    <name evidence="2" type="ORF">KC19_1G136600</name>
</gene>
<sequence length="148" mass="16674">MPQHQKIYQHRRQTQTPPIQLPKTTTTSRSIHKPEFRSHQTHQHSITTSPNHRTVANPPLSTTAPAPPTQTHELHPTSNQHQNHRKTPPFNQQSNSTQSCLTSRHAMMEVGVHDTHTQTVRTRALSVPFSRQVAVSGDTAAPRLESPM</sequence>
<dbReference type="AlphaFoldDB" id="A0A8T0J7H9"/>
<evidence type="ECO:0000313" key="2">
    <source>
        <dbReference type="EMBL" id="KAG0590929.1"/>
    </source>
</evidence>
<reference evidence="2" key="1">
    <citation type="submission" date="2020-06" db="EMBL/GenBank/DDBJ databases">
        <title>WGS assembly of Ceratodon purpureus strain R40.</title>
        <authorList>
            <person name="Carey S.B."/>
            <person name="Jenkins J."/>
            <person name="Shu S."/>
            <person name="Lovell J.T."/>
            <person name="Sreedasyam A."/>
            <person name="Maumus F."/>
            <person name="Tiley G.P."/>
            <person name="Fernandez-Pozo N."/>
            <person name="Barry K."/>
            <person name="Chen C."/>
            <person name="Wang M."/>
            <person name="Lipzen A."/>
            <person name="Daum C."/>
            <person name="Saski C.A."/>
            <person name="Payton A.C."/>
            <person name="Mcbreen J.C."/>
            <person name="Conrad R.E."/>
            <person name="Kollar L.M."/>
            <person name="Olsson S."/>
            <person name="Huttunen S."/>
            <person name="Landis J.B."/>
            <person name="Wickett N.J."/>
            <person name="Johnson M.G."/>
            <person name="Rensing S.A."/>
            <person name="Grimwood J."/>
            <person name="Schmutz J."/>
            <person name="Mcdaniel S.F."/>
        </authorList>
    </citation>
    <scope>NUCLEOTIDE SEQUENCE</scope>
    <source>
        <strain evidence="2">R40</strain>
    </source>
</reference>
<accession>A0A8T0J7H9</accession>
<feature type="compositionally biased region" description="Polar residues" evidence="1">
    <location>
        <begin position="89"/>
        <end position="100"/>
    </location>
</feature>
<feature type="region of interest" description="Disordered" evidence="1">
    <location>
        <begin position="1"/>
        <end position="100"/>
    </location>
</feature>
<dbReference type="Proteomes" id="UP000822688">
    <property type="component" value="Chromosome 1"/>
</dbReference>
<feature type="compositionally biased region" description="Polar residues" evidence="1">
    <location>
        <begin position="43"/>
        <end position="54"/>
    </location>
</feature>
<proteinExistence type="predicted"/>
<evidence type="ECO:0000256" key="1">
    <source>
        <dbReference type="SAM" id="MobiDB-lite"/>
    </source>
</evidence>
<comment type="caution">
    <text evidence="2">The sequence shown here is derived from an EMBL/GenBank/DDBJ whole genome shotgun (WGS) entry which is preliminary data.</text>
</comment>
<organism evidence="2 3">
    <name type="scientific">Ceratodon purpureus</name>
    <name type="common">Fire moss</name>
    <name type="synonym">Dicranum purpureum</name>
    <dbReference type="NCBI Taxonomy" id="3225"/>
    <lineage>
        <taxon>Eukaryota</taxon>
        <taxon>Viridiplantae</taxon>
        <taxon>Streptophyta</taxon>
        <taxon>Embryophyta</taxon>
        <taxon>Bryophyta</taxon>
        <taxon>Bryophytina</taxon>
        <taxon>Bryopsida</taxon>
        <taxon>Dicranidae</taxon>
        <taxon>Pseudoditrichales</taxon>
        <taxon>Ditrichaceae</taxon>
        <taxon>Ceratodon</taxon>
    </lineage>
</organism>